<accession>A0A814H122</accession>
<reference evidence="3" key="1">
    <citation type="submission" date="2021-02" db="EMBL/GenBank/DDBJ databases">
        <authorList>
            <person name="Nowell W R."/>
        </authorList>
    </citation>
    <scope>NUCLEOTIDE SEQUENCE</scope>
</reference>
<organism evidence="3 5">
    <name type="scientific">Didymodactylos carnosus</name>
    <dbReference type="NCBI Taxonomy" id="1234261"/>
    <lineage>
        <taxon>Eukaryota</taxon>
        <taxon>Metazoa</taxon>
        <taxon>Spiralia</taxon>
        <taxon>Gnathifera</taxon>
        <taxon>Rotifera</taxon>
        <taxon>Eurotatoria</taxon>
        <taxon>Bdelloidea</taxon>
        <taxon>Philodinida</taxon>
        <taxon>Philodinidae</taxon>
        <taxon>Didymodactylos</taxon>
    </lineage>
</organism>
<feature type="compositionally biased region" description="Basic and acidic residues" evidence="1">
    <location>
        <begin position="588"/>
        <end position="599"/>
    </location>
</feature>
<evidence type="ECO:0000256" key="1">
    <source>
        <dbReference type="SAM" id="MobiDB-lite"/>
    </source>
</evidence>
<name>A0A814H122_9BILA</name>
<feature type="region of interest" description="Disordered" evidence="1">
    <location>
        <begin position="493"/>
        <end position="611"/>
    </location>
</feature>
<dbReference type="Gene3D" id="2.60.40.2440">
    <property type="entry name" value="Carbohydrate binding type-21 domain"/>
    <property type="match status" value="1"/>
</dbReference>
<feature type="compositionally biased region" description="Basic and acidic residues" evidence="1">
    <location>
        <begin position="1"/>
        <end position="15"/>
    </location>
</feature>
<dbReference type="InterPro" id="IPR005036">
    <property type="entry name" value="CBM21_dom"/>
</dbReference>
<dbReference type="PANTHER" id="PTHR12307:SF36">
    <property type="entry name" value="GLYCOGEN-BINDING SUBUNIT 76A"/>
    <property type="match status" value="1"/>
</dbReference>
<gene>
    <name evidence="3" type="ORF">GPM918_LOCUS13895</name>
    <name evidence="4" type="ORF">SRO942_LOCUS13895</name>
</gene>
<dbReference type="OrthoDB" id="8942186at2759"/>
<dbReference type="Pfam" id="PF03370">
    <property type="entry name" value="CBM_21"/>
    <property type="match status" value="1"/>
</dbReference>
<feature type="region of interest" description="Disordered" evidence="1">
    <location>
        <begin position="709"/>
        <end position="756"/>
    </location>
</feature>
<dbReference type="InterPro" id="IPR050782">
    <property type="entry name" value="PP1_regulatory_subunit_3"/>
</dbReference>
<dbReference type="PANTHER" id="PTHR12307">
    <property type="entry name" value="PROTEIN PHOSPHATASE 1 REGULATORY SUBUNIT"/>
    <property type="match status" value="1"/>
</dbReference>
<dbReference type="EMBL" id="CAJOBC010003265">
    <property type="protein sequence ID" value="CAF3775050.1"/>
    <property type="molecule type" value="Genomic_DNA"/>
</dbReference>
<dbReference type="Proteomes" id="UP000681722">
    <property type="component" value="Unassembled WGS sequence"/>
</dbReference>
<evidence type="ECO:0000313" key="5">
    <source>
        <dbReference type="Proteomes" id="UP000663829"/>
    </source>
</evidence>
<dbReference type="Proteomes" id="UP000663829">
    <property type="component" value="Unassembled WGS sequence"/>
</dbReference>
<comment type="caution">
    <text evidence="3">The sequence shown here is derived from an EMBL/GenBank/DDBJ whole genome shotgun (WGS) entry which is preliminary data.</text>
</comment>
<keyword evidence="5" id="KW-1185">Reference proteome</keyword>
<dbReference type="InterPro" id="IPR038175">
    <property type="entry name" value="CBM21_dom_sf"/>
</dbReference>
<feature type="compositionally biased region" description="Polar residues" evidence="1">
    <location>
        <begin position="730"/>
        <end position="750"/>
    </location>
</feature>
<dbReference type="EMBL" id="CAJNOQ010003265">
    <property type="protein sequence ID" value="CAF1003669.1"/>
    <property type="molecule type" value="Genomic_DNA"/>
</dbReference>
<evidence type="ECO:0000259" key="2">
    <source>
        <dbReference type="PROSITE" id="PS51159"/>
    </source>
</evidence>
<dbReference type="AlphaFoldDB" id="A0A814H122"/>
<dbReference type="PROSITE" id="PS51159">
    <property type="entry name" value="CBM21"/>
    <property type="match status" value="1"/>
</dbReference>
<feature type="compositionally biased region" description="Polar residues" evidence="1">
    <location>
        <begin position="709"/>
        <end position="723"/>
    </location>
</feature>
<dbReference type="GO" id="GO:0005979">
    <property type="term" value="P:regulation of glycogen biosynthetic process"/>
    <property type="evidence" value="ECO:0007669"/>
    <property type="project" value="TreeGrafter"/>
</dbReference>
<dbReference type="GO" id="GO:0000164">
    <property type="term" value="C:protein phosphatase type 1 complex"/>
    <property type="evidence" value="ECO:0007669"/>
    <property type="project" value="TreeGrafter"/>
</dbReference>
<feature type="region of interest" description="Disordered" evidence="1">
    <location>
        <begin position="1"/>
        <end position="20"/>
    </location>
</feature>
<feature type="compositionally biased region" description="Polar residues" evidence="1">
    <location>
        <begin position="504"/>
        <end position="530"/>
    </location>
</feature>
<dbReference type="GO" id="GO:2001069">
    <property type="term" value="F:glycogen binding"/>
    <property type="evidence" value="ECO:0007669"/>
    <property type="project" value="TreeGrafter"/>
</dbReference>
<feature type="domain" description="CBM21" evidence="2">
    <location>
        <begin position="906"/>
        <end position="1016"/>
    </location>
</feature>
<sequence length="1039" mass="119180">MSSYFEDKNEHDDYKTATNENTHISTTIVIKEEQSSSKEDDSSYKQDLNRFRVSSARKVSQTNCQKAIYKERAILTILKRIHTYWRRFLYHTIFSKTRDWVSRLGTLFLMAFFTIARFASYLTREEDSNNSSNSTSLFLNGYNSNSADSSYNITITSTINNNKQSLPRDSSSMEVMRGNVLNDLHRSQTPTTTRIKTPNIPIGGSNQMRRHTIASTFSPDAFFTCSRSADDQFHIDEHFSSLQSSSHIINYNHILNLNRVSSEPVNLSCSVQNHSIITPHSLNLKHHPSTKTPRTSHIYYTTTSGQFLINNAKNNYDVKIDTPVYFSIPDCNTVTNNHCSKFSSISSSSSEDNCIDSNDYDIILLENKHHKQYESSIIDTRNFNVFQTTKQTLNDDTKCITLISQNDEDVFQEQQSSNKTVLQASNDVEQIVDNEKLLSEENRETIVTSLAVPSYNIENNSDSINDIDGNNETTSIALSSSPVDTLENTLYAETDNNNKDDNASDTNHSSRICEASTDSTENSPAVSQTKQLDDNILLDNTTDSVTNSDELQDRYFKRRRRRTSSRNSFSQESPLLPAVASTETNTTDETKSERQKEEQLEQNPSILPSAPSLLTQKDEIKSEHIQQQIPQQLEDQSALEKAENYETIINDNKNAEQKDEKSVIRYRPRRIRQRLLRNYDHATAAALAASEANVKGTSESSYIILTADQDNQLPLPHTNTSPSHLEETTNDSANNNNDPEQQQHQSSPLNDNHIDEYASNNTQSATLPRGGLKRHQISSSLKKNVHFADSLGLDLAQIKYIRSSVTSDSQFLLSPSSTLSLFKRNLVLDDMIPDQELKPWDFDLTVSPNHRAYSSPPSTVHHQPKTRRYFCLFRQPSSEPPDSYLHEIWRAQIKLEYAEIKVKQIEQPHINDNLSRFIFHHHTTDTLQQQLNGTLWVTNIDFWKYVSIKYTFNRWINTYEKEATHMYHSQDYRNIDKYEFIVDIPNDIDRIDFILRYTSGGQEHYDNNYGNNYTFEADQTVPITISLPHDCDFNEMRFY</sequence>
<feature type="compositionally biased region" description="Low complexity" evidence="1">
    <location>
        <begin position="534"/>
        <end position="543"/>
    </location>
</feature>
<evidence type="ECO:0000313" key="4">
    <source>
        <dbReference type="EMBL" id="CAF3775050.1"/>
    </source>
</evidence>
<evidence type="ECO:0000313" key="3">
    <source>
        <dbReference type="EMBL" id="CAF1003669.1"/>
    </source>
</evidence>
<protein>
    <recommendedName>
        <fullName evidence="2">CBM21 domain-containing protein</fullName>
    </recommendedName>
</protein>
<dbReference type="GO" id="GO:0008157">
    <property type="term" value="F:protein phosphatase 1 binding"/>
    <property type="evidence" value="ECO:0007669"/>
    <property type="project" value="TreeGrafter"/>
</dbReference>
<proteinExistence type="predicted"/>